<sequence length="449" mass="50909">MMSKIALFPGLDISQRQQSFRARVRVSPFYDLTKTFSTELDAAIWGTTALQRLNKLRTQLKSEQRLPSFPISREDAINLQLFDAIEGLQGVETVAKPKMMATIGDKILVSDIIDSYVQHDTKLQATNPSAKARRLKEYFAGMTLADVTMTLLNKYKELRKSGGLGSGRSTEPADYTKKNREYQARLRAKKRGTPFVVKVTPVYTVHNDTIRKEIGFLRLAVKAYMHRIGDSEFHRYSHYIAGHPIFFVKLPSKGKPRNRRISDEEVTALLRNIKCPLKRTSFLLALYTSLRRTEIVSLRVEDVQWDKCQVLLRAPVIKDPDNPGNWIEKPKSKTKTRFVPLISEAIKLLEEACRGRTSGKIFNFSPEVFSQSIGRGCSKAEISDLRLHDSRRESVSWLHDVHGLTITELMSFTGHADPTVLIKHYFGPDAGKLAEKIASKGLGKREFAL</sequence>
<dbReference type="Gene3D" id="1.10.443.10">
    <property type="entry name" value="Intergrase catalytic core"/>
    <property type="match status" value="1"/>
</dbReference>
<dbReference type="SUPFAM" id="SSF56349">
    <property type="entry name" value="DNA breaking-rejoining enzymes"/>
    <property type="match status" value="1"/>
</dbReference>
<dbReference type="InterPro" id="IPR011010">
    <property type="entry name" value="DNA_brk_join_enz"/>
</dbReference>
<dbReference type="Proteomes" id="UP001589844">
    <property type="component" value="Unassembled WGS sequence"/>
</dbReference>
<keyword evidence="7" id="KW-1185">Reference proteome</keyword>
<dbReference type="PANTHER" id="PTHR30349:SF41">
    <property type="entry name" value="INTEGRASE_RECOMBINASE PROTEIN MJ0367-RELATED"/>
    <property type="match status" value="1"/>
</dbReference>
<dbReference type="EMBL" id="JBHLXJ010000017">
    <property type="protein sequence ID" value="MFC0351321.1"/>
    <property type="molecule type" value="Genomic_DNA"/>
</dbReference>
<keyword evidence="4" id="KW-0233">DNA recombination</keyword>
<name>A0ABV6IHK6_9BURK</name>
<evidence type="ECO:0000256" key="4">
    <source>
        <dbReference type="ARBA" id="ARBA00023172"/>
    </source>
</evidence>
<gene>
    <name evidence="6" type="ORF">ACFFJH_15990</name>
</gene>
<evidence type="ECO:0000256" key="2">
    <source>
        <dbReference type="ARBA" id="ARBA00022908"/>
    </source>
</evidence>
<proteinExistence type="inferred from homology"/>
<dbReference type="InterPro" id="IPR002104">
    <property type="entry name" value="Integrase_catalytic"/>
</dbReference>
<dbReference type="InterPro" id="IPR050090">
    <property type="entry name" value="Tyrosine_recombinase_XerCD"/>
</dbReference>
<evidence type="ECO:0000313" key="7">
    <source>
        <dbReference type="Proteomes" id="UP001589844"/>
    </source>
</evidence>
<evidence type="ECO:0000256" key="1">
    <source>
        <dbReference type="ARBA" id="ARBA00008857"/>
    </source>
</evidence>
<keyword evidence="3" id="KW-0238">DNA-binding</keyword>
<evidence type="ECO:0000313" key="6">
    <source>
        <dbReference type="EMBL" id="MFC0351321.1"/>
    </source>
</evidence>
<reference evidence="6 7" key="1">
    <citation type="submission" date="2024-09" db="EMBL/GenBank/DDBJ databases">
        <authorList>
            <person name="Sun Q."/>
            <person name="Mori K."/>
        </authorList>
    </citation>
    <scope>NUCLEOTIDE SEQUENCE [LARGE SCALE GENOMIC DNA]</scope>
    <source>
        <strain evidence="6 7">CCM 8677</strain>
    </source>
</reference>
<dbReference type="Pfam" id="PF00589">
    <property type="entry name" value="Phage_integrase"/>
    <property type="match status" value="1"/>
</dbReference>
<comment type="similarity">
    <text evidence="1">Belongs to the 'phage' integrase family.</text>
</comment>
<keyword evidence="2" id="KW-0229">DNA integration</keyword>
<evidence type="ECO:0000256" key="3">
    <source>
        <dbReference type="ARBA" id="ARBA00023125"/>
    </source>
</evidence>
<organism evidence="6 7">
    <name type="scientific">Undibacterium danionis</name>
    <dbReference type="NCBI Taxonomy" id="1812100"/>
    <lineage>
        <taxon>Bacteria</taxon>
        <taxon>Pseudomonadati</taxon>
        <taxon>Pseudomonadota</taxon>
        <taxon>Betaproteobacteria</taxon>
        <taxon>Burkholderiales</taxon>
        <taxon>Oxalobacteraceae</taxon>
        <taxon>Undibacterium</taxon>
    </lineage>
</organism>
<feature type="domain" description="Tyr recombinase" evidence="5">
    <location>
        <begin position="256"/>
        <end position="438"/>
    </location>
</feature>
<dbReference type="InterPro" id="IPR013762">
    <property type="entry name" value="Integrase-like_cat_sf"/>
</dbReference>
<accession>A0ABV6IHK6</accession>
<evidence type="ECO:0000259" key="5">
    <source>
        <dbReference type="PROSITE" id="PS51898"/>
    </source>
</evidence>
<dbReference type="PROSITE" id="PS51898">
    <property type="entry name" value="TYR_RECOMBINASE"/>
    <property type="match status" value="1"/>
</dbReference>
<dbReference type="PANTHER" id="PTHR30349">
    <property type="entry name" value="PHAGE INTEGRASE-RELATED"/>
    <property type="match status" value="1"/>
</dbReference>
<comment type="caution">
    <text evidence="6">The sequence shown here is derived from an EMBL/GenBank/DDBJ whole genome shotgun (WGS) entry which is preliminary data.</text>
</comment>
<protein>
    <submittedName>
        <fullName evidence="6">Site-specific integrase</fullName>
    </submittedName>
</protein>
<dbReference type="RefSeq" id="WP_390213941.1">
    <property type="nucleotide sequence ID" value="NZ_JBHLXJ010000017.1"/>
</dbReference>
<dbReference type="CDD" id="cd00796">
    <property type="entry name" value="INT_Rci_Hp1_C"/>
    <property type="match status" value="1"/>
</dbReference>